<feature type="compositionally biased region" description="Low complexity" evidence="1">
    <location>
        <begin position="347"/>
        <end position="359"/>
    </location>
</feature>
<evidence type="ECO:0000256" key="1">
    <source>
        <dbReference type="SAM" id="MobiDB-lite"/>
    </source>
</evidence>
<dbReference type="Pfam" id="PF05340">
    <property type="entry name" value="DUF740"/>
    <property type="match status" value="1"/>
</dbReference>
<reference evidence="2" key="1">
    <citation type="submission" date="2019-09" db="EMBL/GenBank/DDBJ databases">
        <authorList>
            <person name="Zhang L."/>
        </authorList>
    </citation>
    <scope>NUCLEOTIDE SEQUENCE</scope>
</reference>
<dbReference type="AlphaFoldDB" id="A0A5K1D069"/>
<feature type="region of interest" description="Disordered" evidence="1">
    <location>
        <begin position="160"/>
        <end position="200"/>
    </location>
</feature>
<dbReference type="EMBL" id="LR721783">
    <property type="protein sequence ID" value="VVW34229.1"/>
    <property type="molecule type" value="Genomic_DNA"/>
</dbReference>
<organism evidence="2">
    <name type="scientific">Nymphaea colorata</name>
    <name type="common">pocket water lily</name>
    <dbReference type="NCBI Taxonomy" id="210225"/>
    <lineage>
        <taxon>Eukaryota</taxon>
        <taxon>Viridiplantae</taxon>
        <taxon>Streptophyta</taxon>
        <taxon>Embryophyta</taxon>
        <taxon>Tracheophyta</taxon>
        <taxon>Spermatophyta</taxon>
        <taxon>Magnoliopsida</taxon>
        <taxon>Nymphaeales</taxon>
        <taxon>Nymphaeaceae</taxon>
        <taxon>Nymphaea</taxon>
    </lineage>
</organism>
<dbReference type="InterPro" id="IPR008004">
    <property type="entry name" value="OCTOPUS-like"/>
</dbReference>
<dbReference type="OMA" id="RGHSTLW"/>
<feature type="region of interest" description="Disordered" evidence="1">
    <location>
        <begin position="338"/>
        <end position="380"/>
    </location>
</feature>
<feature type="compositionally biased region" description="Low complexity" evidence="1">
    <location>
        <begin position="485"/>
        <end position="497"/>
    </location>
</feature>
<accession>A0A5K1D069</accession>
<sequence>MNVDNFRLPEQPRHSGCPTHPDESVTGVCASCLRERLAVFDPETRRTKPSGSGGPASSVAASLRAGIFRGGRAAVAGIAPELRRTRSFSVRGRSECSTSGHVEPQRKSCDVRVRNTLWSLFHLDDENAVVAREACGEIEPERRSNAGGGAAGFVRTVFENREEEEEEEAEEEREKARVPEREARAPEEEVMVSEGADRVDESCEMRTMKAHIDLDSRVAAATKKQPTERGKDAPGGFWLASVFTKRIQKWRRKHRSKKPAAAAVASSEITETARRSCDTEPRFSIDAGRNSWDLPRFSLDEPRASWDGYLIGRVFSRPIVSGGDDTFGRADNLIPVQEDAVTPGGATQTRDYYSDSSSSQRRRKSFSKNQKMAGEELPTVSCNAPPRAALAISDDFQGSANFCDYSLRDDFSGSFGDIGDDSKRLRKSRRWSIWGFIHRKAKEDDRDCRSNGIERSFSESWQELRREVNGGHFSGLNHRDFRCNSSVSSRSSRSRGSFGDYRNHVMDVNGSSGFSKASSNKKKKKKKRDEAVLDRNRSSRYSPSHIDNGLLRFYLTPLRSSRKGGSMGNGRVKNAHSFARSVLRLY</sequence>
<feature type="compositionally biased region" description="Basic and acidic residues" evidence="1">
    <location>
        <begin position="172"/>
        <end position="187"/>
    </location>
</feature>
<dbReference type="Gramene" id="NC5G0048380.1">
    <property type="protein sequence ID" value="NC5G0048380.1:cds"/>
    <property type="gene ID" value="NC5G0048380"/>
</dbReference>
<feature type="region of interest" description="Disordered" evidence="1">
    <location>
        <begin position="1"/>
        <end position="23"/>
    </location>
</feature>
<name>A0A5K1D069_9MAGN</name>
<gene>
    <name evidence="2" type="ORF">NYM_LOCUS18875</name>
</gene>
<feature type="region of interest" description="Disordered" evidence="1">
    <location>
        <begin position="484"/>
        <end position="503"/>
    </location>
</feature>
<dbReference type="PANTHER" id="PTHR31659:SF9">
    <property type="entry name" value="PROTEIN: UPF0503-LIKE PROTEIN, PUTATIVE (DUF740)-RELATED"/>
    <property type="match status" value="1"/>
</dbReference>
<protein>
    <submittedName>
        <fullName evidence="2">Uncharacterized protein</fullName>
    </submittedName>
</protein>
<feature type="region of interest" description="Disordered" evidence="1">
    <location>
        <begin position="509"/>
        <end position="543"/>
    </location>
</feature>
<feature type="compositionally biased region" description="Basic and acidic residues" evidence="1">
    <location>
        <begin position="528"/>
        <end position="537"/>
    </location>
</feature>
<feature type="compositionally biased region" description="Acidic residues" evidence="1">
    <location>
        <begin position="161"/>
        <end position="171"/>
    </location>
</feature>
<dbReference type="PANTHER" id="PTHR31659">
    <property type="entry name" value="PROTEIN: UPF0503-LIKE PROTEIN, PUTATIVE (DUF740)-RELATED"/>
    <property type="match status" value="1"/>
</dbReference>
<dbReference type="OrthoDB" id="758624at2759"/>
<proteinExistence type="predicted"/>
<evidence type="ECO:0000313" key="2">
    <source>
        <dbReference type="EMBL" id="VVW34229.1"/>
    </source>
</evidence>